<accession>A0A5M7C7M5</accession>
<reference evidence="1 2" key="1">
    <citation type="submission" date="2019-09" db="EMBL/GenBank/DDBJ databases">
        <title>Draft genome sequence of the thermophilic Saccharopolyspora hirsuta VKM Ac-666T.</title>
        <authorList>
            <person name="Lobastova T.G."/>
            <person name="Fokina V."/>
            <person name="Bragin E.Y."/>
            <person name="Shtratnikova V.Y."/>
            <person name="Starodumova I.P."/>
            <person name="Tarlachkov S.V."/>
            <person name="Donova M.V."/>
        </authorList>
    </citation>
    <scope>NUCLEOTIDE SEQUENCE [LARGE SCALE GENOMIC DNA]</scope>
    <source>
        <strain evidence="1 2">VKM Ac-666</strain>
    </source>
</reference>
<evidence type="ECO:0000313" key="2">
    <source>
        <dbReference type="Proteomes" id="UP000323946"/>
    </source>
</evidence>
<dbReference type="EMBL" id="VWPH01000001">
    <property type="protein sequence ID" value="KAA5838079.1"/>
    <property type="molecule type" value="Genomic_DNA"/>
</dbReference>
<dbReference type="AlphaFoldDB" id="A0A5M7C7M5"/>
<sequence length="76" mass="8060">MSGSATAADRGRAWNRVCSSAGTANSRRAHRLDEHCWSCVRFAKFPPASGKRPRRVSRAASTGEALAAPCGCAELL</sequence>
<name>A0A5M7C7M5_SACHI</name>
<organism evidence="1 2">
    <name type="scientific">Saccharopolyspora hirsuta</name>
    <dbReference type="NCBI Taxonomy" id="1837"/>
    <lineage>
        <taxon>Bacteria</taxon>
        <taxon>Bacillati</taxon>
        <taxon>Actinomycetota</taxon>
        <taxon>Actinomycetes</taxon>
        <taxon>Pseudonocardiales</taxon>
        <taxon>Pseudonocardiaceae</taxon>
        <taxon>Saccharopolyspora</taxon>
    </lineage>
</organism>
<dbReference type="Proteomes" id="UP000323946">
    <property type="component" value="Unassembled WGS sequence"/>
</dbReference>
<proteinExistence type="predicted"/>
<comment type="caution">
    <text evidence="1">The sequence shown here is derived from an EMBL/GenBank/DDBJ whole genome shotgun (WGS) entry which is preliminary data.</text>
</comment>
<protein>
    <submittedName>
        <fullName evidence="1">Uncharacterized protein</fullName>
    </submittedName>
</protein>
<keyword evidence="2" id="KW-1185">Reference proteome</keyword>
<evidence type="ECO:0000313" key="1">
    <source>
        <dbReference type="EMBL" id="KAA5838079.1"/>
    </source>
</evidence>
<gene>
    <name evidence="1" type="ORF">F1721_01030</name>
</gene>